<sequence>MSTTNTTGKDSLHHRANGFTLLELLFCIAIMAVLVISAHNAVSDWLPKERVVAGTNNVLGMILEARANAMTGAGYLICDGLQNCQHFGKTNKLIMGSDSNGNHTLEKKEIERVLTLPPGTWLTWKRFRGTALVYRHSGKAYFQNGHFLVCNKHHARKIIMNWIGRPRVEAASASHCH</sequence>
<feature type="domain" description="General secretion pathway GspH" evidence="12">
    <location>
        <begin position="60"/>
        <end position="164"/>
    </location>
</feature>
<evidence type="ECO:0000256" key="2">
    <source>
        <dbReference type="ARBA" id="ARBA00021549"/>
    </source>
</evidence>
<dbReference type="GO" id="GO:0015628">
    <property type="term" value="P:protein secretion by the type II secretion system"/>
    <property type="evidence" value="ECO:0007669"/>
    <property type="project" value="InterPro"/>
</dbReference>
<evidence type="ECO:0000256" key="5">
    <source>
        <dbReference type="ARBA" id="ARBA00022519"/>
    </source>
</evidence>
<dbReference type="Proteomes" id="UP000010164">
    <property type="component" value="Unassembled WGS sequence"/>
</dbReference>
<dbReference type="Pfam" id="PF12019">
    <property type="entry name" value="GspH"/>
    <property type="match status" value="1"/>
</dbReference>
<keyword evidence="6 11" id="KW-0812">Transmembrane</keyword>
<comment type="caution">
    <text evidence="13">The sequence shown here is derived from an EMBL/GenBank/DDBJ whole genome shotgun (WGS) entry which is preliminary data.</text>
</comment>
<comment type="subcellular location">
    <subcellularLocation>
        <location evidence="1">Cell inner membrane</location>
        <topology evidence="1">Single-pass membrane protein</topology>
    </subcellularLocation>
</comment>
<evidence type="ECO:0000256" key="11">
    <source>
        <dbReference type="SAM" id="Phobius"/>
    </source>
</evidence>
<evidence type="ECO:0000313" key="14">
    <source>
        <dbReference type="Proteomes" id="UP000010164"/>
    </source>
</evidence>
<organism evidence="13 14">
    <name type="scientific">Alcanivorax hongdengensis A-11-3</name>
    <dbReference type="NCBI Taxonomy" id="1177179"/>
    <lineage>
        <taxon>Bacteria</taxon>
        <taxon>Pseudomonadati</taxon>
        <taxon>Pseudomonadota</taxon>
        <taxon>Gammaproteobacteria</taxon>
        <taxon>Oceanospirillales</taxon>
        <taxon>Alcanivoracaceae</taxon>
        <taxon>Alcanivorax</taxon>
    </lineage>
</organism>
<dbReference type="GO" id="GO:0005886">
    <property type="term" value="C:plasma membrane"/>
    <property type="evidence" value="ECO:0007669"/>
    <property type="project" value="UniProtKB-SubCell"/>
</dbReference>
<keyword evidence="8 11" id="KW-0472">Membrane</keyword>
<dbReference type="Pfam" id="PF07963">
    <property type="entry name" value="N_methyl"/>
    <property type="match status" value="1"/>
</dbReference>
<reference evidence="13 14" key="1">
    <citation type="journal article" date="2012" name="J. Bacteriol.">
        <title>Genome Sequence of the Alkane-Degrading Bacterium Alcanivorax hongdengensis Type Strain A-11-3.</title>
        <authorList>
            <person name="Lai Q."/>
            <person name="Shao Z."/>
        </authorList>
    </citation>
    <scope>NUCLEOTIDE SEQUENCE [LARGE SCALE GENOMIC DNA]</scope>
    <source>
        <strain evidence="13 14">A-11-3</strain>
    </source>
</reference>
<dbReference type="InterPro" id="IPR012902">
    <property type="entry name" value="N_methyl_site"/>
</dbReference>
<accession>L0WFB2</accession>
<evidence type="ECO:0000313" key="13">
    <source>
        <dbReference type="EMBL" id="EKF74495.1"/>
    </source>
</evidence>
<comment type="similarity">
    <text evidence="9">Belongs to the GSP H family.</text>
</comment>
<dbReference type="InterPro" id="IPR045584">
    <property type="entry name" value="Pilin-like"/>
</dbReference>
<dbReference type="PATRIC" id="fig|1177179.3.peg.1746"/>
<dbReference type="NCBIfam" id="TIGR02532">
    <property type="entry name" value="IV_pilin_GFxxxE"/>
    <property type="match status" value="1"/>
</dbReference>
<dbReference type="OrthoDB" id="6078078at2"/>
<evidence type="ECO:0000256" key="4">
    <source>
        <dbReference type="ARBA" id="ARBA00022481"/>
    </source>
</evidence>
<keyword evidence="5" id="KW-0997">Cell inner membrane</keyword>
<keyword evidence="14" id="KW-1185">Reference proteome</keyword>
<keyword evidence="4" id="KW-0488">Methylation</keyword>
<evidence type="ECO:0000256" key="7">
    <source>
        <dbReference type="ARBA" id="ARBA00022989"/>
    </source>
</evidence>
<dbReference type="AlphaFoldDB" id="L0WFB2"/>
<dbReference type="GO" id="GO:0015627">
    <property type="term" value="C:type II protein secretion system complex"/>
    <property type="evidence" value="ECO:0007669"/>
    <property type="project" value="InterPro"/>
</dbReference>
<evidence type="ECO:0000256" key="8">
    <source>
        <dbReference type="ARBA" id="ARBA00023136"/>
    </source>
</evidence>
<proteinExistence type="inferred from homology"/>
<evidence type="ECO:0000256" key="1">
    <source>
        <dbReference type="ARBA" id="ARBA00004377"/>
    </source>
</evidence>
<gene>
    <name evidence="13" type="ORF">A11A3_08740</name>
</gene>
<keyword evidence="3" id="KW-1003">Cell membrane</keyword>
<dbReference type="eggNOG" id="COG4970">
    <property type="taxonomic scope" value="Bacteria"/>
</dbReference>
<dbReference type="SUPFAM" id="SSF54523">
    <property type="entry name" value="Pili subunits"/>
    <property type="match status" value="1"/>
</dbReference>
<protein>
    <recommendedName>
        <fullName evidence="2">Type II secretion system protein H</fullName>
    </recommendedName>
    <alternativeName>
        <fullName evidence="10">General secretion pathway protein H</fullName>
    </alternativeName>
</protein>
<feature type="transmembrane region" description="Helical" evidence="11">
    <location>
        <begin position="20"/>
        <end position="42"/>
    </location>
</feature>
<evidence type="ECO:0000259" key="12">
    <source>
        <dbReference type="Pfam" id="PF12019"/>
    </source>
</evidence>
<dbReference type="InterPro" id="IPR022346">
    <property type="entry name" value="T2SS_GspH"/>
</dbReference>
<evidence type="ECO:0000256" key="9">
    <source>
        <dbReference type="ARBA" id="ARBA00025772"/>
    </source>
</evidence>
<evidence type="ECO:0000256" key="3">
    <source>
        <dbReference type="ARBA" id="ARBA00022475"/>
    </source>
</evidence>
<name>L0WFB2_9GAMM</name>
<dbReference type="EMBL" id="AMRJ01000011">
    <property type="protein sequence ID" value="EKF74495.1"/>
    <property type="molecule type" value="Genomic_DNA"/>
</dbReference>
<dbReference type="RefSeq" id="WP_008928927.1">
    <property type="nucleotide sequence ID" value="NZ_AMRJ01000011.1"/>
</dbReference>
<dbReference type="Gene3D" id="3.55.40.10">
    <property type="entry name" value="minor pseudopilin epsh domain"/>
    <property type="match status" value="1"/>
</dbReference>
<evidence type="ECO:0000256" key="10">
    <source>
        <dbReference type="ARBA" id="ARBA00030775"/>
    </source>
</evidence>
<evidence type="ECO:0000256" key="6">
    <source>
        <dbReference type="ARBA" id="ARBA00022692"/>
    </source>
</evidence>
<keyword evidence="7 11" id="KW-1133">Transmembrane helix</keyword>